<organism evidence="3 4">
    <name type="scientific">Heterotrigona itama</name>
    <dbReference type="NCBI Taxonomy" id="395501"/>
    <lineage>
        <taxon>Eukaryota</taxon>
        <taxon>Metazoa</taxon>
        <taxon>Ecdysozoa</taxon>
        <taxon>Arthropoda</taxon>
        <taxon>Hexapoda</taxon>
        <taxon>Insecta</taxon>
        <taxon>Pterygota</taxon>
        <taxon>Neoptera</taxon>
        <taxon>Endopterygota</taxon>
        <taxon>Hymenoptera</taxon>
        <taxon>Apocrita</taxon>
        <taxon>Aculeata</taxon>
        <taxon>Apoidea</taxon>
        <taxon>Anthophila</taxon>
        <taxon>Apidae</taxon>
        <taxon>Heterotrigona</taxon>
    </lineage>
</organism>
<proteinExistence type="predicted"/>
<accession>A0A6V7HIK6</accession>
<dbReference type="Proteomes" id="UP000752696">
    <property type="component" value="Unassembled WGS sequence"/>
</dbReference>
<protein>
    <recommendedName>
        <fullName evidence="2">G domain-containing protein</fullName>
    </recommendedName>
</protein>
<name>A0A6V7HIK6_9HYME</name>
<feature type="domain" description="G" evidence="2">
    <location>
        <begin position="408"/>
        <end position="459"/>
    </location>
</feature>
<dbReference type="CDD" id="cd01855">
    <property type="entry name" value="YqeH"/>
    <property type="match status" value="1"/>
</dbReference>
<dbReference type="GO" id="GO:0005525">
    <property type="term" value="F:GTP binding"/>
    <property type="evidence" value="ECO:0007669"/>
    <property type="project" value="InterPro"/>
</dbReference>
<dbReference type="Gene3D" id="3.40.50.300">
    <property type="entry name" value="P-loop containing nucleotide triphosphate hydrolases"/>
    <property type="match status" value="1"/>
</dbReference>
<dbReference type="SUPFAM" id="SSF52540">
    <property type="entry name" value="P-loop containing nucleoside triphosphate hydrolases"/>
    <property type="match status" value="1"/>
</dbReference>
<dbReference type="Pfam" id="PF01926">
    <property type="entry name" value="MMR_HSR1"/>
    <property type="match status" value="1"/>
</dbReference>
<reference evidence="3" key="1">
    <citation type="submission" date="2020-07" db="EMBL/GenBank/DDBJ databases">
        <authorList>
            <person name="Nazaruddin N."/>
        </authorList>
    </citation>
    <scope>NUCLEOTIDE SEQUENCE</scope>
</reference>
<evidence type="ECO:0000256" key="1">
    <source>
        <dbReference type="SAM" id="MobiDB-lite"/>
    </source>
</evidence>
<dbReference type="AlphaFoldDB" id="A0A6V7HIK6"/>
<dbReference type="InterPro" id="IPR052807">
    <property type="entry name" value="Mito_transl_resp_regulator"/>
</dbReference>
<dbReference type="PANTHER" id="PTHR46406">
    <property type="entry name" value="NITRIC OXIDE-ASSOCIATED PROTEIN 1"/>
    <property type="match status" value="1"/>
</dbReference>
<comment type="caution">
    <text evidence="3">The sequence shown here is derived from an EMBL/GenBank/DDBJ whole genome shotgun (WGS) entry which is preliminary data.</text>
</comment>
<dbReference type="OrthoDB" id="1696305at2759"/>
<evidence type="ECO:0000313" key="3">
    <source>
        <dbReference type="EMBL" id="CAD1480270.1"/>
    </source>
</evidence>
<dbReference type="EMBL" id="CAJDYZ010011914">
    <property type="protein sequence ID" value="CAD1480270.1"/>
    <property type="molecule type" value="Genomic_DNA"/>
</dbReference>
<dbReference type="InterPro" id="IPR006073">
    <property type="entry name" value="GTP-bd"/>
</dbReference>
<evidence type="ECO:0000259" key="2">
    <source>
        <dbReference type="Pfam" id="PF01926"/>
    </source>
</evidence>
<feature type="region of interest" description="Disordered" evidence="1">
    <location>
        <begin position="758"/>
        <end position="787"/>
    </location>
</feature>
<dbReference type="PANTHER" id="PTHR46406:SF1">
    <property type="entry name" value="NITRIC OXIDE-ASSOCIATED PROTEIN 1"/>
    <property type="match status" value="1"/>
</dbReference>
<gene>
    <name evidence="3" type="ORF">MHI_LOCUS905615</name>
</gene>
<dbReference type="InterPro" id="IPR027417">
    <property type="entry name" value="P-loop_NTPase"/>
</dbReference>
<feature type="compositionally biased region" description="Basic residues" evidence="1">
    <location>
        <begin position="778"/>
        <end position="787"/>
    </location>
</feature>
<evidence type="ECO:0000313" key="4">
    <source>
        <dbReference type="Proteomes" id="UP000752696"/>
    </source>
</evidence>
<keyword evidence="4" id="KW-1185">Reference proteome</keyword>
<sequence length="787" mass="90205">MRFLLFGLSRYGVRRNSGLREFRRWHAISYKNVEPTSRRKLDANVLSVRDKLLYCDYLDLENVQTGFKKRKTLEKLQRAEEERERYEEIAHKPVFSVLLNNRTTSKEKVDSQSEENDKWGTAVKEKPVHMPYAMVDSYEMINSSGACNDAEVSSEEYESLHDSYLKVKTSGLTQLNFEDFVKTMEKSVDRGWSMPQGELWKIPDNWMTDYEQFDDSLMNWYARYGTPDPDSKVSSVPCGGCGALLHCRDPAIPGYLPSELFPFKNTDELKSTICQRCHFLKFYNAALEVKVSIEDYPRLLKVIKSRKCAIVLIIDVTDFPCCIWPDLKTILHPFTPIFLVGNKVDLLPKDCPSFLENVKRRLIDAVIDITGVKRENITHVQLTSAKTGYGIEQLINNLQNKWQYKGDVYLVGCTNVGKSSLFNTLINSDYCKVQAIDLVQRATVSAWPGTTLNLLKFPILNPTGKKRWLRTMRLVEETSYKMSELEYNNLKFKETRNIKYATLKDHVGKTFITRSSSNPMANPFSETSHRSMCGNSVLDESRPEYKQTRWCYDTPGTIQIDQILNLLTTDELLLTLPQEIISPRTFMFKPEQTVFVAGMGRLDYLEGEHFIRCTLFASKHLPITMCRTTDADEVYDRLLTTKAFVVPVNDPERLKSWPKLLKSKEMNVVGVDREESVADVVLSSIGWIAITPFENESALLRAWTPQGRGIYLRSPPLLSKSVSLRGRKVQGTPMYLLGRQVNGRDELCVLLATLSGTGTDDRSPLQKQQQGQEENVRRKTKWIARSA</sequence>